<reference evidence="1" key="1">
    <citation type="submission" date="2016-04" db="EMBL/GenBank/DDBJ databases">
        <authorList>
            <person name="Evans L.H."/>
            <person name="Alamgir A."/>
            <person name="Owens N."/>
            <person name="Weber N.D."/>
            <person name="Virtaneva K."/>
            <person name="Barbian K."/>
            <person name="Babar A."/>
            <person name="Rosenke K."/>
        </authorList>
    </citation>
    <scope>NUCLEOTIDE SEQUENCE</scope>
    <source>
        <strain evidence="1">86-2</strain>
    </source>
</reference>
<dbReference type="AlphaFoldDB" id="A0A212JF79"/>
<dbReference type="RefSeq" id="WP_296948589.1">
    <property type="nucleotide sequence ID" value="NZ_LT599021.1"/>
</dbReference>
<gene>
    <name evidence="1" type="ORF">KL86DYS2_11383</name>
</gene>
<evidence type="ECO:0000313" key="1">
    <source>
        <dbReference type="EMBL" id="SBV98069.1"/>
    </source>
</evidence>
<organism evidence="1">
    <name type="scientific">uncultured Dysgonomonas sp</name>
    <dbReference type="NCBI Taxonomy" id="206096"/>
    <lineage>
        <taxon>Bacteria</taxon>
        <taxon>Pseudomonadati</taxon>
        <taxon>Bacteroidota</taxon>
        <taxon>Bacteroidia</taxon>
        <taxon>Bacteroidales</taxon>
        <taxon>Dysgonomonadaceae</taxon>
        <taxon>Dysgonomonas</taxon>
        <taxon>environmental samples</taxon>
    </lineage>
</organism>
<name>A0A212JF79_9BACT</name>
<accession>A0A212JF79</accession>
<proteinExistence type="predicted"/>
<sequence length="199" mass="23507">MKEKIIELRKILPIPMGEAIQMLKDNDNDVEKCVYLFKAKSIKEIQSLTGCDEEMVNKYYEAEKYDFNRTVSAMREDLFDKNYTLIDGVTKENISLIYRWLRIIEDKDFGLSLDFSYLNIVLDTLLLIPPLKETAETIRKAKDAKDIIFKGYSDTDSLDEFVRRYKKLDDSEEFQKADRIVNLKLTIIREELMRHARNL</sequence>
<dbReference type="EMBL" id="FLUL01000001">
    <property type="protein sequence ID" value="SBV98069.1"/>
    <property type="molecule type" value="Genomic_DNA"/>
</dbReference>
<protein>
    <submittedName>
        <fullName evidence="1">Uncharacterized protein</fullName>
    </submittedName>
</protein>